<feature type="domain" description="Alpha-D-phosphohexomutase alpha/beta/alpha" evidence="11">
    <location>
        <begin position="323"/>
        <end position="448"/>
    </location>
</feature>
<keyword evidence="6" id="KW-0413">Isomerase</keyword>
<dbReference type="SUPFAM" id="SSF53738">
    <property type="entry name" value="Phosphoglucomutase, first 3 domains"/>
    <property type="match status" value="3"/>
</dbReference>
<dbReference type="Pfam" id="PF02880">
    <property type="entry name" value="PGM_PMM_III"/>
    <property type="match status" value="1"/>
</dbReference>
<evidence type="ECO:0000259" key="10">
    <source>
        <dbReference type="Pfam" id="PF02879"/>
    </source>
</evidence>
<dbReference type="InterPro" id="IPR005841">
    <property type="entry name" value="Alpha-D-phosphohexomutase_SF"/>
</dbReference>
<dbReference type="InterPro" id="IPR016055">
    <property type="entry name" value="A-D-PHexomutase_a/b/a-I/II/III"/>
</dbReference>
<evidence type="ECO:0000259" key="8">
    <source>
        <dbReference type="Pfam" id="PF00408"/>
    </source>
</evidence>
<dbReference type="GO" id="GO:0005975">
    <property type="term" value="P:carbohydrate metabolic process"/>
    <property type="evidence" value="ECO:0007669"/>
    <property type="project" value="InterPro"/>
</dbReference>
<evidence type="ECO:0000256" key="7">
    <source>
        <dbReference type="RuleBase" id="RU004326"/>
    </source>
</evidence>
<dbReference type="PRINTS" id="PR00509">
    <property type="entry name" value="PGMPMM"/>
</dbReference>
<gene>
    <name evidence="12" type="ordered locus">Fnod_0958</name>
</gene>
<dbReference type="InterPro" id="IPR005843">
    <property type="entry name" value="A-D-PHexomutase_C"/>
</dbReference>
<dbReference type="InterPro" id="IPR005846">
    <property type="entry name" value="A-D-PHexomutase_a/b/a-III"/>
</dbReference>
<sequence>MRDYMAEYRKWLESPHVDEETKNELRSIANNDEEIKERFLFELEFGTAGLRGKIGAGTNRMNIYTVGKATQGLAEYILSRGEEYAKRGVVIAYDVRRMSREFARTTAQILAANGVQVYLFDDIRPTPILSYAVRHLKTASGIVITASHNPPEYNGYKVYWEQGSQIMDDIAEPIEENIRKIDDFGKIKKMDFDEAISKGLIKIVGKEIDEAYFEKVLGLSLNDENIDKNISIIYTPLHGTGGRFVRYILTKRGFTNFTIIPEQEEPNGEFPTVEYPNPEDLKAFDLALKYAKEKDADLILATDPDADRNAVMVKHNGDYVPLNGNQTGALLIEYLLSQRKEKGLLPKNGIIIKSIVTGDLGKLIAKQYGVETFETLTGFKNICGLENMLEDKYSFQFGYEESIGYVTGNFVRDKDGVMMSMLISEMAAYYKKQGKTLVDVLESLYKKFGYYFEGNFSMIYEGLKGMEKIRRIMEVFRKKFPKEIGPLELVEYIDYKERKVYDRNGNVIGEVEKHIPESNVLRFFLSDGSWYAIRPSGTEPKLKVYIYTVDKIETESKKKLSLIKDTLLKIINEA</sequence>
<keyword evidence="5 7" id="KW-0460">Magnesium</keyword>
<dbReference type="Gene3D" id="3.30.310.50">
    <property type="entry name" value="Alpha-D-phosphohexomutase, C-terminal domain"/>
    <property type="match status" value="1"/>
</dbReference>
<dbReference type="Gene3D" id="3.40.120.10">
    <property type="entry name" value="Alpha-D-Glucose-1,6-Bisphosphate, subunit A, domain 3"/>
    <property type="match status" value="3"/>
</dbReference>
<proteinExistence type="inferred from homology"/>
<evidence type="ECO:0000256" key="5">
    <source>
        <dbReference type="ARBA" id="ARBA00022842"/>
    </source>
</evidence>
<dbReference type="eggNOG" id="COG1109">
    <property type="taxonomic scope" value="Bacteria"/>
</dbReference>
<dbReference type="SUPFAM" id="SSF55957">
    <property type="entry name" value="Phosphoglucomutase, C-terminal domain"/>
    <property type="match status" value="1"/>
</dbReference>
<evidence type="ECO:0000313" key="12">
    <source>
        <dbReference type="EMBL" id="ABS60808.1"/>
    </source>
</evidence>
<evidence type="ECO:0000313" key="13">
    <source>
        <dbReference type="Proteomes" id="UP000002415"/>
    </source>
</evidence>
<evidence type="ECO:0000256" key="3">
    <source>
        <dbReference type="ARBA" id="ARBA00022553"/>
    </source>
</evidence>
<evidence type="ECO:0000256" key="4">
    <source>
        <dbReference type="ARBA" id="ARBA00022723"/>
    </source>
</evidence>
<dbReference type="RefSeq" id="WP_011994123.1">
    <property type="nucleotide sequence ID" value="NC_009718.1"/>
</dbReference>
<dbReference type="PROSITE" id="PS00710">
    <property type="entry name" value="PGM_PMM"/>
    <property type="match status" value="1"/>
</dbReference>
<dbReference type="KEGG" id="fno:Fnod_0958"/>
<dbReference type="Pfam" id="PF02879">
    <property type="entry name" value="PGM_PMM_II"/>
    <property type="match status" value="1"/>
</dbReference>
<comment type="similarity">
    <text evidence="2 7">Belongs to the phosphohexose mutase family.</text>
</comment>
<dbReference type="Pfam" id="PF02878">
    <property type="entry name" value="PGM_PMM_I"/>
    <property type="match status" value="1"/>
</dbReference>
<protein>
    <submittedName>
        <fullName evidence="12">Phosphoglucomutase/phosphomannomutase alpha/beta/alpha domain I</fullName>
    </submittedName>
</protein>
<comment type="cofactor">
    <cofactor evidence="1">
        <name>Mg(2+)</name>
        <dbReference type="ChEBI" id="CHEBI:18420"/>
    </cofactor>
</comment>
<keyword evidence="13" id="KW-1185">Reference proteome</keyword>
<dbReference type="AlphaFoldDB" id="A7HLM5"/>
<keyword evidence="4 7" id="KW-0479">Metal-binding</keyword>
<dbReference type="Pfam" id="PF00408">
    <property type="entry name" value="PGM_PMM_IV"/>
    <property type="match status" value="1"/>
</dbReference>
<dbReference type="EMBL" id="CP000771">
    <property type="protein sequence ID" value="ABS60808.1"/>
    <property type="molecule type" value="Genomic_DNA"/>
</dbReference>
<feature type="domain" description="Alpha-D-phosphohexomutase C-terminal" evidence="8">
    <location>
        <begin position="510"/>
        <end position="546"/>
    </location>
</feature>
<dbReference type="CDD" id="cd05799">
    <property type="entry name" value="PGM2"/>
    <property type="match status" value="1"/>
</dbReference>
<evidence type="ECO:0000256" key="2">
    <source>
        <dbReference type="ARBA" id="ARBA00010231"/>
    </source>
</evidence>
<dbReference type="InterPro" id="IPR016066">
    <property type="entry name" value="A-D-PHexomutase_CS"/>
</dbReference>
<dbReference type="PANTHER" id="PTHR45745">
    <property type="entry name" value="PHOSPHOMANNOMUTASE 45A"/>
    <property type="match status" value="1"/>
</dbReference>
<dbReference type="HOGENOM" id="CLU_016950_0_0_0"/>
<organism evidence="12 13">
    <name type="scientific">Fervidobacterium nodosum (strain ATCC 35602 / DSM 5306 / Rt17-B1)</name>
    <dbReference type="NCBI Taxonomy" id="381764"/>
    <lineage>
        <taxon>Bacteria</taxon>
        <taxon>Thermotogati</taxon>
        <taxon>Thermotogota</taxon>
        <taxon>Thermotogae</taxon>
        <taxon>Thermotogales</taxon>
        <taxon>Fervidobacteriaceae</taxon>
        <taxon>Fervidobacterium</taxon>
    </lineage>
</organism>
<dbReference type="PANTHER" id="PTHR45745:SF1">
    <property type="entry name" value="PHOSPHOGLUCOMUTASE 2B-RELATED"/>
    <property type="match status" value="1"/>
</dbReference>
<dbReference type="OrthoDB" id="9806956at2"/>
<feature type="domain" description="Alpha-D-phosphohexomutase alpha/beta/alpha" evidence="10">
    <location>
        <begin position="211"/>
        <end position="317"/>
    </location>
</feature>
<dbReference type="InterPro" id="IPR005845">
    <property type="entry name" value="A-D-PHexomutase_a/b/a-II"/>
</dbReference>
<keyword evidence="3" id="KW-0597">Phosphoprotein</keyword>
<dbReference type="Proteomes" id="UP000002415">
    <property type="component" value="Chromosome"/>
</dbReference>
<dbReference type="GO" id="GO:0000287">
    <property type="term" value="F:magnesium ion binding"/>
    <property type="evidence" value="ECO:0007669"/>
    <property type="project" value="InterPro"/>
</dbReference>
<accession>A7HLM5</accession>
<reference evidence="12 13" key="1">
    <citation type="submission" date="2007-07" db="EMBL/GenBank/DDBJ databases">
        <title>Complete sequence of Fervidobacterium nodosum Rt17-B1.</title>
        <authorList>
            <consortium name="US DOE Joint Genome Institute"/>
            <person name="Copeland A."/>
            <person name="Lucas S."/>
            <person name="Lapidus A."/>
            <person name="Barry K."/>
            <person name="Glavina del Rio T."/>
            <person name="Dalin E."/>
            <person name="Tice H."/>
            <person name="Pitluck S."/>
            <person name="Saunders E."/>
            <person name="Brettin T."/>
            <person name="Bruce D."/>
            <person name="Detter J.C."/>
            <person name="Han C."/>
            <person name="Schmutz J."/>
            <person name="Larimer F."/>
            <person name="Land M."/>
            <person name="Hauser L."/>
            <person name="Kyrpides N."/>
            <person name="Mikhailova N."/>
            <person name="Nelson K."/>
            <person name="Gogarten J.P."/>
            <person name="Noll K."/>
            <person name="Richardson P."/>
        </authorList>
    </citation>
    <scope>NUCLEOTIDE SEQUENCE [LARGE SCALE GENOMIC DNA]</scope>
    <source>
        <strain evidence="13">ATCC 35602 / DSM 5306 / Rt17-B1</strain>
    </source>
</reference>
<dbReference type="InterPro" id="IPR036900">
    <property type="entry name" value="A-D-PHexomutase_C_sf"/>
</dbReference>
<dbReference type="GO" id="GO:0008973">
    <property type="term" value="F:phosphopentomutase activity"/>
    <property type="evidence" value="ECO:0007669"/>
    <property type="project" value="TreeGrafter"/>
</dbReference>
<evidence type="ECO:0000256" key="1">
    <source>
        <dbReference type="ARBA" id="ARBA00001946"/>
    </source>
</evidence>
<reference evidence="12 13" key="2">
    <citation type="journal article" date="2009" name="Proc. Natl. Acad. Sci. U.S.A.">
        <title>On the chimeric nature, thermophilic origin, and phylogenetic placement of the Thermotogales.</title>
        <authorList>
            <person name="Zhaxybayeva O."/>
            <person name="Swithers K.S."/>
            <person name="Lapierre P."/>
            <person name="Fournier G.P."/>
            <person name="Bickhart D.M."/>
            <person name="DeBoy R.T."/>
            <person name="Nelson K.E."/>
            <person name="Nesbo C.L."/>
            <person name="Doolittle W.F."/>
            <person name="Gogarten J.P."/>
            <person name="Noll K.M."/>
        </authorList>
    </citation>
    <scope>NUCLEOTIDE SEQUENCE [LARGE SCALE GENOMIC DNA]</scope>
    <source>
        <strain evidence="13">ATCC 35602 / DSM 5306 / Rt17-B1</strain>
    </source>
</reference>
<feature type="domain" description="Alpha-D-phosphohexomutase alpha/beta/alpha" evidence="9">
    <location>
        <begin position="44"/>
        <end position="182"/>
    </location>
</feature>
<evidence type="ECO:0000259" key="11">
    <source>
        <dbReference type="Pfam" id="PF02880"/>
    </source>
</evidence>
<dbReference type="STRING" id="381764.Fnod_0958"/>
<evidence type="ECO:0000256" key="6">
    <source>
        <dbReference type="ARBA" id="ARBA00023235"/>
    </source>
</evidence>
<evidence type="ECO:0000259" key="9">
    <source>
        <dbReference type="Pfam" id="PF02878"/>
    </source>
</evidence>
<name>A7HLM5_FERNB</name>
<dbReference type="GO" id="GO:0006166">
    <property type="term" value="P:purine ribonucleoside salvage"/>
    <property type="evidence" value="ECO:0007669"/>
    <property type="project" value="TreeGrafter"/>
</dbReference>
<dbReference type="InterPro" id="IPR005844">
    <property type="entry name" value="A-D-PHexomutase_a/b/a-I"/>
</dbReference>